<evidence type="ECO:0000256" key="3">
    <source>
        <dbReference type="ARBA" id="ARBA00012513"/>
    </source>
</evidence>
<dbReference type="InterPro" id="IPR017441">
    <property type="entry name" value="Protein_kinase_ATP_BS"/>
</dbReference>
<dbReference type="GO" id="GO:0106310">
    <property type="term" value="F:protein serine kinase activity"/>
    <property type="evidence" value="ECO:0007669"/>
    <property type="project" value="RHEA"/>
</dbReference>
<dbReference type="PROSITE" id="PS50011">
    <property type="entry name" value="PROTEIN_KINASE_DOM"/>
    <property type="match status" value="1"/>
</dbReference>
<dbReference type="Pfam" id="PF00069">
    <property type="entry name" value="Pkinase"/>
    <property type="match status" value="1"/>
</dbReference>
<evidence type="ECO:0000256" key="9">
    <source>
        <dbReference type="ARBA" id="ARBA00022840"/>
    </source>
</evidence>
<feature type="compositionally biased region" description="Pro residues" evidence="13">
    <location>
        <begin position="1"/>
        <end position="13"/>
    </location>
</feature>
<feature type="region of interest" description="Disordered" evidence="13">
    <location>
        <begin position="1"/>
        <end position="98"/>
    </location>
</feature>
<proteinExistence type="inferred from homology"/>
<comment type="catalytic activity">
    <reaction evidence="11">
        <text>L-seryl-[protein] + ATP = O-phospho-L-seryl-[protein] + ADP + H(+)</text>
        <dbReference type="Rhea" id="RHEA:17989"/>
        <dbReference type="Rhea" id="RHEA-COMP:9863"/>
        <dbReference type="Rhea" id="RHEA-COMP:11604"/>
        <dbReference type="ChEBI" id="CHEBI:15378"/>
        <dbReference type="ChEBI" id="CHEBI:29999"/>
        <dbReference type="ChEBI" id="CHEBI:30616"/>
        <dbReference type="ChEBI" id="CHEBI:83421"/>
        <dbReference type="ChEBI" id="CHEBI:456216"/>
        <dbReference type="EC" id="2.7.11.1"/>
    </reaction>
</comment>
<evidence type="ECO:0000256" key="2">
    <source>
        <dbReference type="ARBA" id="ARBA00008874"/>
    </source>
</evidence>
<comment type="catalytic activity">
    <reaction evidence="10">
        <text>L-threonyl-[protein] + ATP = O-phospho-L-threonyl-[protein] + ADP + H(+)</text>
        <dbReference type="Rhea" id="RHEA:46608"/>
        <dbReference type="Rhea" id="RHEA-COMP:11060"/>
        <dbReference type="Rhea" id="RHEA-COMP:11605"/>
        <dbReference type="ChEBI" id="CHEBI:15378"/>
        <dbReference type="ChEBI" id="CHEBI:30013"/>
        <dbReference type="ChEBI" id="CHEBI:30616"/>
        <dbReference type="ChEBI" id="CHEBI:61977"/>
        <dbReference type="ChEBI" id="CHEBI:456216"/>
        <dbReference type="EC" id="2.7.11.1"/>
    </reaction>
</comment>
<dbReference type="Pfam" id="PF00786">
    <property type="entry name" value="PBD"/>
    <property type="match status" value="1"/>
</dbReference>
<keyword evidence="5" id="KW-0723">Serine/threonine-protein kinase</keyword>
<dbReference type="PANTHER" id="PTHR45832">
    <property type="entry name" value="SERINE/THREONINE-PROTEIN KINASE SAMKA-RELATED-RELATED"/>
    <property type="match status" value="1"/>
</dbReference>
<dbReference type="PANTHER" id="PTHR45832:SF22">
    <property type="entry name" value="SERINE_THREONINE-PROTEIN KINASE SAMKA-RELATED"/>
    <property type="match status" value="1"/>
</dbReference>
<dbReference type="OMA" id="YMDFPPL"/>
<dbReference type="PROSITE" id="PS50108">
    <property type="entry name" value="CRIB"/>
    <property type="match status" value="1"/>
</dbReference>
<comment type="subcellular location">
    <subcellularLocation>
        <location evidence="1">Cytoplasm</location>
    </subcellularLocation>
</comment>
<dbReference type="PROSITE" id="PS00108">
    <property type="entry name" value="PROTEIN_KINASE_ST"/>
    <property type="match status" value="1"/>
</dbReference>
<feature type="compositionally biased region" description="Low complexity" evidence="13">
    <location>
        <begin position="19"/>
        <end position="51"/>
    </location>
</feature>
<dbReference type="Gene3D" id="3.30.200.20">
    <property type="entry name" value="Phosphorylase Kinase, domain 1"/>
    <property type="match status" value="1"/>
</dbReference>
<dbReference type="GeneID" id="20526182"/>
<dbReference type="GO" id="GO:0005524">
    <property type="term" value="F:ATP binding"/>
    <property type="evidence" value="ECO:0007669"/>
    <property type="project" value="UniProtKB-UniRule"/>
</dbReference>
<evidence type="ECO:0000256" key="10">
    <source>
        <dbReference type="ARBA" id="ARBA00047899"/>
    </source>
</evidence>
<keyword evidence="8 16" id="KW-0418">Kinase</keyword>
<evidence type="ECO:0000259" key="14">
    <source>
        <dbReference type="PROSITE" id="PS50011"/>
    </source>
</evidence>
<evidence type="ECO:0000256" key="13">
    <source>
        <dbReference type="SAM" id="MobiDB-lite"/>
    </source>
</evidence>
<dbReference type="SMART" id="SM00285">
    <property type="entry name" value="PBD"/>
    <property type="match status" value="1"/>
</dbReference>
<dbReference type="EMBL" id="KB932202">
    <property type="protein sequence ID" value="KCV72049.1"/>
    <property type="molecule type" value="Genomic_DNA"/>
</dbReference>
<feature type="compositionally biased region" description="Low complexity" evidence="13">
    <location>
        <begin position="267"/>
        <end position="279"/>
    </location>
</feature>
<feature type="compositionally biased region" description="Pro residues" evidence="13">
    <location>
        <begin position="216"/>
        <end position="232"/>
    </location>
</feature>
<dbReference type="AlphaFoldDB" id="A0A058ZCE2"/>
<comment type="similarity">
    <text evidence="2">Belongs to the protein kinase superfamily. STE Ser/Thr protein kinase family. STE20 subfamily.</text>
</comment>
<keyword evidence="6" id="KW-0808">Transferase</keyword>
<dbReference type="SMART" id="SM00220">
    <property type="entry name" value="S_TKc"/>
    <property type="match status" value="1"/>
</dbReference>
<dbReference type="RefSeq" id="XP_009493627.1">
    <property type="nucleotide sequence ID" value="XM_009495352.1"/>
</dbReference>
<sequence length="579" mass="61939">MPPKPPPPPPPPGGGAGPAGLALPSLSMVSNVPATTSSSSTPPATSPTVTAEESGPSFMDRFRTLFKSNDRPSNSGNDSRLSPGVAALASHNHTGGAHPLISAPMSFRHEVHVGYNAETGEFSGLPSEWTMLLEGSGISKEEQRENPDAVIQALKFYAGSSGSEDKSTPAGSPQLPKGAPPTPPTRLPPTPPGRGPPSGTAGQQQAPVMASGHAFTPPPPPTTAPPVPPPKNPKASPTSPTTPSSPSDSQDNFDAVAAVPRRRRETSSPTAGGPSSPAGLEDDIMTRLRAICTPGDPNDFYKDFRKIGQGASGGVFSAQELSTGRRVAIKQMKLEQQPKKELIVSEIAVMRNAQQENIVNYINAFLVNDDADLWVVMEYMEGGSLTDVVTTTIMTERQIATVCREVLRGLAHLHSRNVIHRDIKSDNVLLGMEGDIKITDFGFCAQLSEESTKRTTMVGTPYWMAPEVVTRKDYGPKVDIWSLGIMAIEMIEGEPPYLNENVLRALYLIATQGTPTIQNPERLSPVFRDFLFNCCLAVDPEKRPSAEELLQHDFIKKAEPNRSLKLVIRAAKASKAQSS</sequence>
<dbReference type="GO" id="GO:0004674">
    <property type="term" value="F:protein serine/threonine kinase activity"/>
    <property type="evidence" value="ECO:0007669"/>
    <property type="project" value="UniProtKB-KW"/>
</dbReference>
<dbReference type="InterPro" id="IPR033923">
    <property type="entry name" value="PAK_BD"/>
</dbReference>
<evidence type="ECO:0000256" key="12">
    <source>
        <dbReference type="PROSITE-ProRule" id="PRU10141"/>
    </source>
</evidence>
<dbReference type="InterPro" id="IPR000095">
    <property type="entry name" value="CRIB_dom"/>
</dbReference>
<dbReference type="SUPFAM" id="SSF56112">
    <property type="entry name" value="Protein kinase-like (PK-like)"/>
    <property type="match status" value="1"/>
</dbReference>
<dbReference type="eggNOG" id="KOG0578">
    <property type="taxonomic scope" value="Eukaryota"/>
</dbReference>
<dbReference type="Gene3D" id="1.10.510.10">
    <property type="entry name" value="Transferase(Phosphotransferase) domain 1"/>
    <property type="match status" value="1"/>
</dbReference>
<evidence type="ECO:0000313" key="16">
    <source>
        <dbReference type="EMBL" id="KCV72049.1"/>
    </source>
</evidence>
<dbReference type="CDD" id="cd06614">
    <property type="entry name" value="STKc_PAK"/>
    <property type="match status" value="1"/>
</dbReference>
<dbReference type="CDD" id="cd01093">
    <property type="entry name" value="CRIB_PAK_like"/>
    <property type="match status" value="1"/>
</dbReference>
<dbReference type="STRING" id="691883.A0A058ZCE2"/>
<dbReference type="FunFam" id="1.10.510.10:FF:000011">
    <property type="entry name" value="Non-specific serine/threonine protein kinase"/>
    <property type="match status" value="1"/>
</dbReference>
<evidence type="ECO:0000256" key="6">
    <source>
        <dbReference type="ARBA" id="ARBA00022679"/>
    </source>
</evidence>
<feature type="domain" description="Protein kinase" evidence="14">
    <location>
        <begin position="301"/>
        <end position="555"/>
    </location>
</feature>
<evidence type="ECO:0000256" key="4">
    <source>
        <dbReference type="ARBA" id="ARBA00022490"/>
    </source>
</evidence>
<evidence type="ECO:0000256" key="11">
    <source>
        <dbReference type="ARBA" id="ARBA00048679"/>
    </source>
</evidence>
<feature type="compositionally biased region" description="Low complexity" evidence="13">
    <location>
        <begin position="233"/>
        <end position="247"/>
    </location>
</feature>
<dbReference type="EC" id="2.7.11.1" evidence="3"/>
<dbReference type="PROSITE" id="PS00107">
    <property type="entry name" value="PROTEIN_KINASE_ATP"/>
    <property type="match status" value="1"/>
</dbReference>
<evidence type="ECO:0000256" key="8">
    <source>
        <dbReference type="ARBA" id="ARBA00022777"/>
    </source>
</evidence>
<feature type="compositionally biased region" description="Polar residues" evidence="13">
    <location>
        <begin position="71"/>
        <end position="80"/>
    </location>
</feature>
<dbReference type="InterPro" id="IPR036936">
    <property type="entry name" value="CRIB_dom_sf"/>
</dbReference>
<dbReference type="OrthoDB" id="2914378at2759"/>
<dbReference type="Gene3D" id="3.90.810.10">
    <property type="entry name" value="CRIB domain"/>
    <property type="match status" value="1"/>
</dbReference>
<dbReference type="Proteomes" id="UP000030693">
    <property type="component" value="Unassembled WGS sequence"/>
</dbReference>
<name>A0A058ZCE2_FONAL</name>
<evidence type="ECO:0000259" key="15">
    <source>
        <dbReference type="PROSITE" id="PS50108"/>
    </source>
</evidence>
<keyword evidence="17" id="KW-1185">Reference proteome</keyword>
<accession>A0A058ZCE2</accession>
<feature type="compositionally biased region" description="Pro residues" evidence="13">
    <location>
        <begin position="178"/>
        <end position="195"/>
    </location>
</feature>
<dbReference type="InterPro" id="IPR011009">
    <property type="entry name" value="Kinase-like_dom_sf"/>
</dbReference>
<dbReference type="InterPro" id="IPR000719">
    <property type="entry name" value="Prot_kinase_dom"/>
</dbReference>
<feature type="binding site" evidence="12">
    <location>
        <position position="330"/>
    </location>
    <ligand>
        <name>ATP</name>
        <dbReference type="ChEBI" id="CHEBI:30616"/>
    </ligand>
</feature>
<feature type="domain" description="CRIB" evidence="15">
    <location>
        <begin position="101"/>
        <end position="114"/>
    </location>
</feature>
<dbReference type="GO" id="GO:0005737">
    <property type="term" value="C:cytoplasm"/>
    <property type="evidence" value="ECO:0007669"/>
    <property type="project" value="UniProtKB-SubCell"/>
</dbReference>
<keyword evidence="4" id="KW-0963">Cytoplasm</keyword>
<evidence type="ECO:0000256" key="1">
    <source>
        <dbReference type="ARBA" id="ARBA00004496"/>
    </source>
</evidence>
<protein>
    <recommendedName>
        <fullName evidence="3">non-specific serine/threonine protein kinase</fullName>
        <ecNumber evidence="3">2.7.11.1</ecNumber>
    </recommendedName>
</protein>
<gene>
    <name evidence="16" type="ORF">H696_01457</name>
</gene>
<dbReference type="InterPro" id="IPR051931">
    <property type="entry name" value="PAK3-like"/>
</dbReference>
<keyword evidence="9 12" id="KW-0067">ATP-binding</keyword>
<feature type="region of interest" description="Disordered" evidence="13">
    <location>
        <begin position="136"/>
        <end position="282"/>
    </location>
</feature>
<evidence type="ECO:0000313" key="17">
    <source>
        <dbReference type="Proteomes" id="UP000030693"/>
    </source>
</evidence>
<organism evidence="16">
    <name type="scientific">Fonticula alba</name>
    <name type="common">Slime mold</name>
    <dbReference type="NCBI Taxonomy" id="691883"/>
    <lineage>
        <taxon>Eukaryota</taxon>
        <taxon>Rotosphaerida</taxon>
        <taxon>Fonticulaceae</taxon>
        <taxon>Fonticula</taxon>
    </lineage>
</organism>
<dbReference type="InterPro" id="IPR008271">
    <property type="entry name" value="Ser/Thr_kinase_AS"/>
</dbReference>
<reference evidence="16" key="1">
    <citation type="submission" date="2013-04" db="EMBL/GenBank/DDBJ databases">
        <title>The Genome Sequence of Fonticula alba ATCC 38817.</title>
        <authorList>
            <consortium name="The Broad Institute Genomics Platform"/>
            <person name="Russ C."/>
            <person name="Cuomo C."/>
            <person name="Burger G."/>
            <person name="Gray M.W."/>
            <person name="Holland P.W.H."/>
            <person name="King N."/>
            <person name="Lang F.B.F."/>
            <person name="Roger A.J."/>
            <person name="Ruiz-Trillo I."/>
            <person name="Brown M."/>
            <person name="Walker B."/>
            <person name="Young S."/>
            <person name="Zeng Q."/>
            <person name="Gargeya S."/>
            <person name="Fitzgerald M."/>
            <person name="Haas B."/>
            <person name="Abouelleil A."/>
            <person name="Allen A.W."/>
            <person name="Alvarado L."/>
            <person name="Arachchi H.M."/>
            <person name="Berlin A.M."/>
            <person name="Chapman S.B."/>
            <person name="Gainer-Dewar J."/>
            <person name="Goldberg J."/>
            <person name="Griggs A."/>
            <person name="Gujja S."/>
            <person name="Hansen M."/>
            <person name="Howarth C."/>
            <person name="Imamovic A."/>
            <person name="Ireland A."/>
            <person name="Larimer J."/>
            <person name="McCowan C."/>
            <person name="Murphy C."/>
            <person name="Pearson M."/>
            <person name="Poon T.W."/>
            <person name="Priest M."/>
            <person name="Roberts A."/>
            <person name="Saif S."/>
            <person name="Shea T."/>
            <person name="Sisk P."/>
            <person name="Sykes S."/>
            <person name="Wortman J."/>
            <person name="Nusbaum C."/>
            <person name="Birren B."/>
        </authorList>
    </citation>
    <scope>NUCLEOTIDE SEQUENCE [LARGE SCALE GENOMIC DNA]</scope>
    <source>
        <strain evidence="16">ATCC 38817</strain>
    </source>
</reference>
<evidence type="ECO:0000256" key="5">
    <source>
        <dbReference type="ARBA" id="ARBA00022527"/>
    </source>
</evidence>
<keyword evidence="7 12" id="KW-0547">Nucleotide-binding</keyword>
<evidence type="ECO:0000256" key="7">
    <source>
        <dbReference type="ARBA" id="ARBA00022741"/>
    </source>
</evidence>